<dbReference type="EMBL" id="JAQQBS010000002">
    <property type="protein sequence ID" value="KAK0173648.1"/>
    <property type="molecule type" value="Genomic_DNA"/>
</dbReference>
<keyword evidence="4 10" id="KW-0812">Transmembrane</keyword>
<evidence type="ECO:0000256" key="5">
    <source>
        <dbReference type="ARBA" id="ARBA00022725"/>
    </source>
</evidence>
<reference evidence="11" key="2">
    <citation type="submission" date="2023-03" db="EMBL/GenBank/DDBJ databases">
        <authorList>
            <person name="Inwood S.N."/>
            <person name="Skelly J.G."/>
            <person name="Guhlin J."/>
            <person name="Harrop T.W.R."/>
            <person name="Goldson S.G."/>
            <person name="Dearden P.K."/>
        </authorList>
    </citation>
    <scope>NUCLEOTIDE SEQUENCE</scope>
    <source>
        <strain evidence="11">Irish</strain>
        <tissue evidence="11">Whole body</tissue>
    </source>
</reference>
<comment type="subcellular location">
    <subcellularLocation>
        <location evidence="1">Cell membrane</location>
        <topology evidence="1">Multi-pass membrane protein</topology>
    </subcellularLocation>
</comment>
<keyword evidence="7 10" id="KW-0472">Membrane</keyword>
<keyword evidence="2" id="KW-1003">Cell membrane</keyword>
<evidence type="ECO:0000313" key="12">
    <source>
        <dbReference type="Proteomes" id="UP001168990"/>
    </source>
</evidence>
<evidence type="ECO:0000256" key="3">
    <source>
        <dbReference type="ARBA" id="ARBA00022606"/>
    </source>
</evidence>
<dbReference type="Pfam" id="PF02949">
    <property type="entry name" value="7tm_6"/>
    <property type="match status" value="2"/>
</dbReference>
<dbReference type="GO" id="GO:0007165">
    <property type="term" value="P:signal transduction"/>
    <property type="evidence" value="ECO:0007669"/>
    <property type="project" value="UniProtKB-KW"/>
</dbReference>
<evidence type="ECO:0000256" key="9">
    <source>
        <dbReference type="ARBA" id="ARBA00023224"/>
    </source>
</evidence>
<keyword evidence="6 10" id="KW-1133">Transmembrane helix</keyword>
<proteinExistence type="predicted"/>
<feature type="transmembrane region" description="Helical" evidence="10">
    <location>
        <begin position="637"/>
        <end position="660"/>
    </location>
</feature>
<feature type="transmembrane region" description="Helical" evidence="10">
    <location>
        <begin position="672"/>
        <end position="692"/>
    </location>
</feature>
<keyword evidence="5" id="KW-0552">Olfaction</keyword>
<dbReference type="GO" id="GO:0004984">
    <property type="term" value="F:olfactory receptor activity"/>
    <property type="evidence" value="ECO:0007669"/>
    <property type="project" value="InterPro"/>
</dbReference>
<evidence type="ECO:0000256" key="2">
    <source>
        <dbReference type="ARBA" id="ARBA00022475"/>
    </source>
</evidence>
<keyword evidence="9" id="KW-0807">Transducer</keyword>
<dbReference type="GO" id="GO:0005886">
    <property type="term" value="C:plasma membrane"/>
    <property type="evidence" value="ECO:0007669"/>
    <property type="project" value="UniProtKB-SubCell"/>
</dbReference>
<dbReference type="AlphaFoldDB" id="A0AA39KTS3"/>
<evidence type="ECO:0000256" key="7">
    <source>
        <dbReference type="ARBA" id="ARBA00023136"/>
    </source>
</evidence>
<sequence>MYQYKSDAQLTIRMNRWLLKPLGAWPLEKDSSVIEKSLAAILIIIWSFVLAFKLIPDIPLLIKVKNLSKSLKITGPLNHCIMSMIKYHSLISEQQILVDCINEIISDWRELKSKNDRNIMINNAKYGRVGTTICVLFTYSSGIFFTIIVPLVAGNIVDVNNQTIRPLPYPGYYKFFDHQQSPAYEIIFFLQCSCAYVRHTVTCATCSLAIVFGMHAYGQLEIIIGWLKDLVDEERTKEDLNRRFSMIIQKHVRTLNRICLVEIMGSTLNMCLVGYNIMAHWNQNDAMGAVAYALLLTSFVFNIFVLCYIGELLTDQCKKVGETAYMIDWYRLPERKALGLVLTIATAQNPVIMTAGKFINLSLSSFFTKKGTNKFTNVSSDIDAQFALQINRWLFKPLGIWPLEQDSSVIEKLAASSLIIMGSFVLAFRLVPGIHLLIKIKNLSASVKITGPLNHCVMSILKYHSLIFGQHHLIDCIKEIFSDWRELNSMNDRNIMIKNAKYGRFGTTICIFFTYGGGIFYTIILPHIRGINVNANNETIRRLAYPGYYGFFDSQKSPAYEIVFFLQCWGGYVGHTITCATCSLAIVFGMHACGQLEIIISWLRELVDDGRTKEDSNGRFSMIIKKHVKTLSKIEKLLSRICLVEVVGCTLNMCLVGYNLMTQWGQNDALGVVTYAMLLTSFIFNIFLLCYVGELLTEECKKVGETTYMIDWYRLPDKNALALTLTIVTAQKPIIISAGKFVNLSLNSFSSVMRTSMAYLNLLRTFMD</sequence>
<evidence type="ECO:0000256" key="8">
    <source>
        <dbReference type="ARBA" id="ARBA00023170"/>
    </source>
</evidence>
<dbReference type="GO" id="GO:0005549">
    <property type="term" value="F:odorant binding"/>
    <property type="evidence" value="ECO:0007669"/>
    <property type="project" value="InterPro"/>
</dbReference>
<organism evidence="11 12">
    <name type="scientific">Microctonus aethiopoides</name>
    <dbReference type="NCBI Taxonomy" id="144406"/>
    <lineage>
        <taxon>Eukaryota</taxon>
        <taxon>Metazoa</taxon>
        <taxon>Ecdysozoa</taxon>
        <taxon>Arthropoda</taxon>
        <taxon>Hexapoda</taxon>
        <taxon>Insecta</taxon>
        <taxon>Pterygota</taxon>
        <taxon>Neoptera</taxon>
        <taxon>Endopterygota</taxon>
        <taxon>Hymenoptera</taxon>
        <taxon>Apocrita</taxon>
        <taxon>Ichneumonoidea</taxon>
        <taxon>Braconidae</taxon>
        <taxon>Euphorinae</taxon>
        <taxon>Microctonus</taxon>
    </lineage>
</organism>
<feature type="transmembrane region" description="Helical" evidence="10">
    <location>
        <begin position="289"/>
        <end position="309"/>
    </location>
</feature>
<evidence type="ECO:0000256" key="10">
    <source>
        <dbReference type="SAM" id="Phobius"/>
    </source>
</evidence>
<feature type="transmembrane region" description="Helical" evidence="10">
    <location>
        <begin position="37"/>
        <end position="55"/>
    </location>
</feature>
<feature type="transmembrane region" description="Helical" evidence="10">
    <location>
        <begin position="258"/>
        <end position="277"/>
    </location>
</feature>
<protein>
    <recommendedName>
        <fullName evidence="13">Odorant receptor</fullName>
    </recommendedName>
</protein>
<dbReference type="Proteomes" id="UP001168990">
    <property type="component" value="Unassembled WGS sequence"/>
</dbReference>
<keyword evidence="8" id="KW-0675">Receptor</keyword>
<feature type="transmembrane region" description="Helical" evidence="10">
    <location>
        <begin position="413"/>
        <end position="438"/>
    </location>
</feature>
<evidence type="ECO:0000256" key="6">
    <source>
        <dbReference type="ARBA" id="ARBA00022989"/>
    </source>
</evidence>
<gene>
    <name evidence="11" type="ORF">PV328_006814</name>
</gene>
<feature type="transmembrane region" description="Helical" evidence="10">
    <location>
        <begin position="337"/>
        <end position="359"/>
    </location>
</feature>
<keyword evidence="12" id="KW-1185">Reference proteome</keyword>
<accession>A0AA39KTS3</accession>
<evidence type="ECO:0000313" key="11">
    <source>
        <dbReference type="EMBL" id="KAK0173648.1"/>
    </source>
</evidence>
<dbReference type="InterPro" id="IPR004117">
    <property type="entry name" value="7tm6_olfct_rcpt"/>
</dbReference>
<feature type="transmembrane region" description="Helical" evidence="10">
    <location>
        <begin position="572"/>
        <end position="594"/>
    </location>
</feature>
<comment type="caution">
    <text evidence="11">The sequence shown here is derived from an EMBL/GenBank/DDBJ whole genome shotgun (WGS) entry which is preliminary data.</text>
</comment>
<keyword evidence="3" id="KW-0716">Sensory transduction</keyword>
<evidence type="ECO:0008006" key="13">
    <source>
        <dbReference type="Google" id="ProtNLM"/>
    </source>
</evidence>
<dbReference type="PANTHER" id="PTHR21137">
    <property type="entry name" value="ODORANT RECEPTOR"/>
    <property type="match status" value="1"/>
</dbReference>
<dbReference type="PANTHER" id="PTHR21137:SF35">
    <property type="entry name" value="ODORANT RECEPTOR 19A-RELATED"/>
    <property type="match status" value="1"/>
</dbReference>
<evidence type="ECO:0000256" key="1">
    <source>
        <dbReference type="ARBA" id="ARBA00004651"/>
    </source>
</evidence>
<name>A0AA39KTS3_9HYME</name>
<evidence type="ECO:0000256" key="4">
    <source>
        <dbReference type="ARBA" id="ARBA00022692"/>
    </source>
</evidence>
<feature type="transmembrane region" description="Helical" evidence="10">
    <location>
        <begin position="502"/>
        <end position="524"/>
    </location>
</feature>
<reference evidence="11" key="1">
    <citation type="journal article" date="2023" name="bioRxiv">
        <title>Scaffold-level genome assemblies of two parasitoid biocontrol wasps reveal the parthenogenesis mechanism and an associated novel virus.</title>
        <authorList>
            <person name="Inwood S."/>
            <person name="Skelly J."/>
            <person name="Guhlin J."/>
            <person name="Harrop T."/>
            <person name="Goldson S."/>
            <person name="Dearden P."/>
        </authorList>
    </citation>
    <scope>NUCLEOTIDE SEQUENCE</scope>
    <source>
        <strain evidence="11">Irish</strain>
        <tissue evidence="11">Whole body</tissue>
    </source>
</reference>